<sequence>MSKQPSEKYCEGRKNKWQKLPPVFTVYSSASTLLDYAPKGWKAERDYCPSGPQEIGTVKGEQRKDFFPMLAKDKIKNKDVVF</sequence>
<dbReference type="AlphaFoldDB" id="A0A8X6IJW5"/>
<organism evidence="1 2">
    <name type="scientific">Trichonephila inaurata madagascariensis</name>
    <dbReference type="NCBI Taxonomy" id="2747483"/>
    <lineage>
        <taxon>Eukaryota</taxon>
        <taxon>Metazoa</taxon>
        <taxon>Ecdysozoa</taxon>
        <taxon>Arthropoda</taxon>
        <taxon>Chelicerata</taxon>
        <taxon>Arachnida</taxon>
        <taxon>Araneae</taxon>
        <taxon>Araneomorphae</taxon>
        <taxon>Entelegynae</taxon>
        <taxon>Araneoidea</taxon>
        <taxon>Nephilidae</taxon>
        <taxon>Trichonephila</taxon>
        <taxon>Trichonephila inaurata</taxon>
    </lineage>
</organism>
<comment type="caution">
    <text evidence="1">The sequence shown here is derived from an EMBL/GenBank/DDBJ whole genome shotgun (WGS) entry which is preliminary data.</text>
</comment>
<dbReference type="EMBL" id="BMAV01026295">
    <property type="protein sequence ID" value="GFS49028.1"/>
    <property type="molecule type" value="Genomic_DNA"/>
</dbReference>
<proteinExistence type="predicted"/>
<accession>A0A8X6IJW5</accession>
<gene>
    <name evidence="1" type="ORF">TNIN_394951</name>
</gene>
<evidence type="ECO:0000313" key="2">
    <source>
        <dbReference type="Proteomes" id="UP000886998"/>
    </source>
</evidence>
<keyword evidence="2" id="KW-1185">Reference proteome</keyword>
<name>A0A8X6IJW5_9ARAC</name>
<protein>
    <submittedName>
        <fullName evidence="1">Uncharacterized protein</fullName>
    </submittedName>
</protein>
<reference evidence="1" key="1">
    <citation type="submission" date="2020-08" db="EMBL/GenBank/DDBJ databases">
        <title>Multicomponent nature underlies the extraordinary mechanical properties of spider dragline silk.</title>
        <authorList>
            <person name="Kono N."/>
            <person name="Nakamura H."/>
            <person name="Mori M."/>
            <person name="Yoshida Y."/>
            <person name="Ohtoshi R."/>
            <person name="Malay A.D."/>
            <person name="Moran D.A.P."/>
            <person name="Tomita M."/>
            <person name="Numata K."/>
            <person name="Arakawa K."/>
        </authorList>
    </citation>
    <scope>NUCLEOTIDE SEQUENCE</scope>
</reference>
<evidence type="ECO:0000313" key="1">
    <source>
        <dbReference type="EMBL" id="GFS49028.1"/>
    </source>
</evidence>
<dbReference type="Proteomes" id="UP000886998">
    <property type="component" value="Unassembled WGS sequence"/>
</dbReference>